<sequence>MILLESVVHVSSIMHRMVLCFEDDFTLGITDREKFLTYLPVKTLQFGLSPHDPIKKGSLANTIIKQGRPMTKLMDSSVYGIAYIADGLPIEEDGRISGALVFGVSLDRQNKLVQIAEHLSAIVEEVSAQSVVMQSSAETLSSHSEKLHQVMTGMLQQVETTFSVLKSISDIAKQSGILGLNASIEAARAGEQGRGFAIVAGEMRRLASTSGVWQRKSPSAFLRCRRRSPLFHKWCLHQKISQRHRQKGLWNWLPPFKTLPRRHACCSRCRRSKPATNHSR</sequence>
<dbReference type="GO" id="GO:0016020">
    <property type="term" value="C:membrane"/>
    <property type="evidence" value="ECO:0007669"/>
    <property type="project" value="InterPro"/>
</dbReference>
<dbReference type="GO" id="GO:0004888">
    <property type="term" value="F:transmembrane signaling receptor activity"/>
    <property type="evidence" value="ECO:0007669"/>
    <property type="project" value="InterPro"/>
</dbReference>
<dbReference type="InterPro" id="IPR004089">
    <property type="entry name" value="MCPsignal_dom"/>
</dbReference>
<dbReference type="RefSeq" id="WP_304415316.1">
    <property type="nucleotide sequence ID" value="NZ_OY569118.1"/>
</dbReference>
<dbReference type="AlphaFoldDB" id="A0AA48M9I8"/>
<dbReference type="KEGG" id="bayd:BSPP4475_07410"/>
<feature type="domain" description="Methyl-accepting transducer" evidence="4">
    <location>
        <begin position="114"/>
        <end position="210"/>
    </location>
</feature>
<dbReference type="InterPro" id="IPR004090">
    <property type="entry name" value="Chemotax_Me-accpt_rcpt"/>
</dbReference>
<dbReference type="GO" id="GO:0007165">
    <property type="term" value="P:signal transduction"/>
    <property type="evidence" value="ECO:0007669"/>
    <property type="project" value="UniProtKB-KW"/>
</dbReference>
<organism evidence="5 6">
    <name type="scientific">Brevibacillus aydinogluensis</name>
    <dbReference type="NCBI Taxonomy" id="927786"/>
    <lineage>
        <taxon>Bacteria</taxon>
        <taxon>Bacillati</taxon>
        <taxon>Bacillota</taxon>
        <taxon>Bacilli</taxon>
        <taxon>Bacillales</taxon>
        <taxon>Paenibacillaceae</taxon>
        <taxon>Brevibacillus</taxon>
    </lineage>
</organism>
<dbReference type="Pfam" id="PF00015">
    <property type="entry name" value="MCPsignal"/>
    <property type="match status" value="1"/>
</dbReference>
<evidence type="ECO:0000313" key="6">
    <source>
        <dbReference type="Proteomes" id="UP001189619"/>
    </source>
</evidence>
<dbReference type="PANTHER" id="PTHR32089:SF112">
    <property type="entry name" value="LYSOZYME-LIKE PROTEIN-RELATED"/>
    <property type="match status" value="1"/>
</dbReference>
<dbReference type="SUPFAM" id="SSF58104">
    <property type="entry name" value="Methyl-accepting chemotaxis protein (MCP) signaling domain"/>
    <property type="match status" value="1"/>
</dbReference>
<evidence type="ECO:0000256" key="1">
    <source>
        <dbReference type="ARBA" id="ARBA00023224"/>
    </source>
</evidence>
<dbReference type="Proteomes" id="UP001189619">
    <property type="component" value="Chromosome"/>
</dbReference>
<gene>
    <name evidence="5" type="ORF">BSPP4475_07410</name>
</gene>
<keyword evidence="1 3" id="KW-0807">Transducer</keyword>
<dbReference type="Gene3D" id="1.10.287.950">
    <property type="entry name" value="Methyl-accepting chemotaxis protein"/>
    <property type="match status" value="1"/>
</dbReference>
<dbReference type="PANTHER" id="PTHR32089">
    <property type="entry name" value="METHYL-ACCEPTING CHEMOTAXIS PROTEIN MCPB"/>
    <property type="match status" value="1"/>
</dbReference>
<dbReference type="PROSITE" id="PS50111">
    <property type="entry name" value="CHEMOTAXIS_TRANSDUC_2"/>
    <property type="match status" value="1"/>
</dbReference>
<evidence type="ECO:0000313" key="5">
    <source>
        <dbReference type="EMBL" id="CAJ1002135.1"/>
    </source>
</evidence>
<evidence type="ECO:0000256" key="3">
    <source>
        <dbReference type="PROSITE-ProRule" id="PRU00284"/>
    </source>
</evidence>
<keyword evidence="6" id="KW-1185">Reference proteome</keyword>
<accession>A0AA48M9I8</accession>
<evidence type="ECO:0000256" key="2">
    <source>
        <dbReference type="ARBA" id="ARBA00029447"/>
    </source>
</evidence>
<dbReference type="PRINTS" id="PR00260">
    <property type="entry name" value="CHEMTRNSDUCR"/>
</dbReference>
<comment type="similarity">
    <text evidence="2">Belongs to the methyl-accepting chemotaxis (MCP) protein family.</text>
</comment>
<protein>
    <recommendedName>
        <fullName evidence="4">Methyl-accepting transducer domain-containing protein</fullName>
    </recommendedName>
</protein>
<evidence type="ECO:0000259" key="4">
    <source>
        <dbReference type="PROSITE" id="PS50111"/>
    </source>
</evidence>
<proteinExistence type="inferred from homology"/>
<dbReference type="EMBL" id="OY569118">
    <property type="protein sequence ID" value="CAJ1002135.1"/>
    <property type="molecule type" value="Genomic_DNA"/>
</dbReference>
<dbReference type="GO" id="GO:0006935">
    <property type="term" value="P:chemotaxis"/>
    <property type="evidence" value="ECO:0007669"/>
    <property type="project" value="InterPro"/>
</dbReference>
<name>A0AA48M9I8_9BACL</name>
<reference evidence="5" key="1">
    <citation type="submission" date="2023-07" db="EMBL/GenBank/DDBJ databases">
        <authorList>
            <person name="Ivanov I."/>
            <person name="Teneva D."/>
            <person name="Stoikov I."/>
        </authorList>
    </citation>
    <scope>NUCLEOTIDE SEQUENCE</scope>
    <source>
        <strain evidence="5">4475</strain>
    </source>
</reference>